<sequence>MSRFEAAISEFIWDTKYRHRSDGNRICDATVEDSWRRLANALAAVEPLQHELWAQRFYQNLADFRFLPGGRILAGAGTAQRVTLFNCFVMGAIEDSMDAIFERLKEGALTMQQGGGIGVDFSTLRPAGSRARHTGTIASGPVSFMRIWDAMCATLLSTGSRRGAMMATLRCDHPDIERFIEAKRDPRELRHFNLSVLVSDDFMAAVQSGDDWPLVFPEQQLEGQGGELVERFWSADGSAGSRALPCRVLKRIPARDLWRKIMRATYDYAEPGVLFVDRINRHNNLHYRERISATNPCGEIPLPPYGACNLGSVNLTRFVEEPFSNRARLNWDGVADCAALGVRMLDNVIDLSRYPLPAQEQQARGSRRIGIGITGLADALIALGLHYDSDAARELAVRVMWTLRHSAYRTSTALAQEKGSFPFFERGQYLAGADIRALPQELRRAIGERGIRNSHLVAIAPTGTISLLANCVSSGVEPVFDFRHRRRVLTAGGEYREFEIIDPIYRLWCDGGGNSGALPDTFVAAHGLSPRAHLLMEAALQPYVDNAISKTVNVPEDYPFDKFESLYREAFELGLKGCTTFRPNPITESVLASGAEPPASHCCDIEREGE</sequence>
<comment type="similarity">
    <text evidence="2 11">Belongs to the ribonucleoside diphosphate reductase class-2 family.</text>
</comment>
<gene>
    <name evidence="14" type="ORF">ACFQBM_11650</name>
</gene>
<evidence type="ECO:0000256" key="8">
    <source>
        <dbReference type="ARBA" id="ARBA00023157"/>
    </source>
</evidence>
<evidence type="ECO:0000256" key="2">
    <source>
        <dbReference type="ARBA" id="ARBA00007405"/>
    </source>
</evidence>
<dbReference type="Gene3D" id="3.20.70.20">
    <property type="match status" value="1"/>
</dbReference>
<comment type="caution">
    <text evidence="14">The sequence shown here is derived from an EMBL/GenBank/DDBJ whole genome shotgun (WGS) entry which is preliminary data.</text>
</comment>
<dbReference type="GO" id="GO:0004748">
    <property type="term" value="F:ribonucleoside-diphosphate reductase activity, thioredoxin disulfide as acceptor"/>
    <property type="evidence" value="ECO:0007669"/>
    <property type="project" value="UniProtKB-EC"/>
</dbReference>
<feature type="domain" description="Ribonucleotide reductase large subunit C-terminal" evidence="13">
    <location>
        <begin position="86"/>
        <end position="580"/>
    </location>
</feature>
<keyword evidence="5 11" id="KW-0547">Nucleotide-binding</keyword>
<evidence type="ECO:0000256" key="7">
    <source>
        <dbReference type="ARBA" id="ARBA00023116"/>
    </source>
</evidence>
<comment type="function">
    <text evidence="11">Catalyzes the reduction of ribonucleotides to deoxyribonucleotides. May function to provide a pool of deoxyribonucleotide precursors for DNA repair during oxygen limitation and/or for immediate growth after restoration of oxygen.</text>
</comment>
<dbReference type="EMBL" id="JBHSVR010000001">
    <property type="protein sequence ID" value="MFC6633945.1"/>
    <property type="molecule type" value="Genomic_DNA"/>
</dbReference>
<evidence type="ECO:0000256" key="11">
    <source>
        <dbReference type="RuleBase" id="RU364064"/>
    </source>
</evidence>
<feature type="domain" description="Ribonucleotide reductase large subunit N-terminal" evidence="12">
    <location>
        <begin position="11"/>
        <end position="80"/>
    </location>
</feature>
<evidence type="ECO:0000313" key="15">
    <source>
        <dbReference type="Proteomes" id="UP001596425"/>
    </source>
</evidence>
<keyword evidence="8" id="KW-1015">Disulfide bond</keyword>
<dbReference type="PANTHER" id="PTHR43371">
    <property type="entry name" value="VITAMIN B12-DEPENDENT RIBONUCLEOTIDE REDUCTASE"/>
    <property type="match status" value="1"/>
</dbReference>
<reference evidence="15" key="1">
    <citation type="journal article" date="2019" name="Int. J. Syst. Evol. Microbiol.">
        <title>The Global Catalogue of Microorganisms (GCM) 10K type strain sequencing project: providing services to taxonomists for standard genome sequencing and annotation.</title>
        <authorList>
            <consortium name="The Broad Institute Genomics Platform"/>
            <consortium name="The Broad Institute Genome Sequencing Center for Infectious Disease"/>
            <person name="Wu L."/>
            <person name="Ma J."/>
        </authorList>
    </citation>
    <scope>NUCLEOTIDE SEQUENCE [LARGE SCALE GENOMIC DNA]</scope>
    <source>
        <strain evidence="15">CGMCC 1.13718</strain>
    </source>
</reference>
<dbReference type="RefSeq" id="WP_193190364.1">
    <property type="nucleotide sequence ID" value="NZ_JACZFR010000012.1"/>
</dbReference>
<evidence type="ECO:0000256" key="6">
    <source>
        <dbReference type="ARBA" id="ARBA00023002"/>
    </source>
</evidence>
<dbReference type="InterPro" id="IPR000788">
    <property type="entry name" value="RNR_lg_C"/>
</dbReference>
<dbReference type="PRINTS" id="PR01183">
    <property type="entry name" value="RIBORDTASEM1"/>
</dbReference>
<keyword evidence="6 11" id="KW-0560">Oxidoreductase</keyword>
<dbReference type="SUPFAM" id="SSF51998">
    <property type="entry name" value="PFL-like glycyl radical enzymes"/>
    <property type="match status" value="1"/>
</dbReference>
<dbReference type="Pfam" id="PF00317">
    <property type="entry name" value="Ribonuc_red_lgN"/>
    <property type="match status" value="1"/>
</dbReference>
<dbReference type="InterPro" id="IPR050862">
    <property type="entry name" value="RdRp_reductase_class-2"/>
</dbReference>
<dbReference type="Proteomes" id="UP001596425">
    <property type="component" value="Unassembled WGS sequence"/>
</dbReference>
<dbReference type="CDD" id="cd02888">
    <property type="entry name" value="RNR_II_dimer"/>
    <property type="match status" value="1"/>
</dbReference>
<proteinExistence type="inferred from homology"/>
<comment type="cofactor">
    <cofactor evidence="1 11">
        <name>adenosylcob(III)alamin</name>
        <dbReference type="ChEBI" id="CHEBI:18408"/>
    </cofactor>
</comment>
<dbReference type="NCBIfam" id="TIGR02504">
    <property type="entry name" value="NrdJ_Z"/>
    <property type="match status" value="1"/>
</dbReference>
<dbReference type="Pfam" id="PF02867">
    <property type="entry name" value="Ribonuc_red_lgC"/>
    <property type="match status" value="1"/>
</dbReference>
<keyword evidence="4 11" id="KW-0237">DNA synthesis</keyword>
<keyword evidence="15" id="KW-1185">Reference proteome</keyword>
<name>A0ABW1YPE3_9GAMM</name>
<keyword evidence="3 11" id="KW-0846">Cobalamin</keyword>
<dbReference type="InterPro" id="IPR013344">
    <property type="entry name" value="RNR_NrdJ/NrdZ"/>
</dbReference>
<evidence type="ECO:0000313" key="14">
    <source>
        <dbReference type="EMBL" id="MFC6633945.1"/>
    </source>
</evidence>
<dbReference type="InterPro" id="IPR013509">
    <property type="entry name" value="RNR_lsu_N"/>
</dbReference>
<evidence type="ECO:0000256" key="3">
    <source>
        <dbReference type="ARBA" id="ARBA00022628"/>
    </source>
</evidence>
<evidence type="ECO:0000256" key="10">
    <source>
        <dbReference type="ARBA" id="ARBA00047754"/>
    </source>
</evidence>
<evidence type="ECO:0000256" key="9">
    <source>
        <dbReference type="ARBA" id="ARBA00023285"/>
    </source>
</evidence>
<keyword evidence="7" id="KW-0215">Deoxyribonucleotide synthesis</keyword>
<evidence type="ECO:0000259" key="13">
    <source>
        <dbReference type="Pfam" id="PF02867"/>
    </source>
</evidence>
<evidence type="ECO:0000256" key="4">
    <source>
        <dbReference type="ARBA" id="ARBA00022634"/>
    </source>
</evidence>
<evidence type="ECO:0000256" key="5">
    <source>
        <dbReference type="ARBA" id="ARBA00022741"/>
    </source>
</evidence>
<evidence type="ECO:0000256" key="1">
    <source>
        <dbReference type="ARBA" id="ARBA00001922"/>
    </source>
</evidence>
<keyword evidence="9 11" id="KW-0170">Cobalt</keyword>
<evidence type="ECO:0000259" key="12">
    <source>
        <dbReference type="Pfam" id="PF00317"/>
    </source>
</evidence>
<accession>A0ABW1YPE3</accession>
<comment type="catalytic activity">
    <reaction evidence="10 11">
        <text>a 2'-deoxyribonucleoside 5'-diphosphate + [thioredoxin]-disulfide + H2O = a ribonucleoside 5'-diphosphate + [thioredoxin]-dithiol</text>
        <dbReference type="Rhea" id="RHEA:23252"/>
        <dbReference type="Rhea" id="RHEA-COMP:10698"/>
        <dbReference type="Rhea" id="RHEA-COMP:10700"/>
        <dbReference type="ChEBI" id="CHEBI:15377"/>
        <dbReference type="ChEBI" id="CHEBI:29950"/>
        <dbReference type="ChEBI" id="CHEBI:50058"/>
        <dbReference type="ChEBI" id="CHEBI:57930"/>
        <dbReference type="ChEBI" id="CHEBI:73316"/>
        <dbReference type="EC" id="1.17.4.1"/>
    </reaction>
</comment>
<dbReference type="PANTHER" id="PTHR43371:SF1">
    <property type="entry name" value="RIBONUCLEOSIDE-DIPHOSPHATE REDUCTASE"/>
    <property type="match status" value="1"/>
</dbReference>
<protein>
    <recommendedName>
        <fullName evidence="11">Vitamin B12-dependent ribonucleotide reductase</fullName>
        <ecNumber evidence="11">1.17.4.1</ecNumber>
    </recommendedName>
</protein>
<dbReference type="EC" id="1.17.4.1" evidence="11"/>
<organism evidence="14 15">
    <name type="scientific">Microbulbifer taiwanensis</name>
    <dbReference type="NCBI Taxonomy" id="986746"/>
    <lineage>
        <taxon>Bacteria</taxon>
        <taxon>Pseudomonadati</taxon>
        <taxon>Pseudomonadota</taxon>
        <taxon>Gammaproteobacteria</taxon>
        <taxon>Cellvibrionales</taxon>
        <taxon>Microbulbiferaceae</taxon>
        <taxon>Microbulbifer</taxon>
    </lineage>
</organism>